<evidence type="ECO:0000313" key="1">
    <source>
        <dbReference type="EMBL" id="ERG97200.1"/>
    </source>
</evidence>
<accession>U1NIY2</accession>
<gene>
    <name evidence="1" type="ORF">J07HQW2_03686</name>
</gene>
<dbReference type="HOGENOM" id="CLU_1665477_0_0_2"/>
<name>U1NIY2_9EURY</name>
<proteinExistence type="predicted"/>
<dbReference type="AlphaFoldDB" id="U1NIY2"/>
<reference evidence="1 2" key="1">
    <citation type="journal article" date="2013" name="PLoS ONE">
        <title>Assembly-driven community genomics of a hypersaline microbial ecosystem.</title>
        <authorList>
            <person name="Podell S."/>
            <person name="Ugalde J.A."/>
            <person name="Narasingarao P."/>
            <person name="Banfield J.F."/>
            <person name="Heidelberg K.B."/>
            <person name="Allen E.E."/>
        </authorList>
    </citation>
    <scope>NUCLEOTIDE SEQUENCE [LARGE SCALE GENOMIC DNA]</scope>
    <source>
        <strain evidence="2">J07HQW2</strain>
    </source>
</reference>
<dbReference type="Proteomes" id="UP000030710">
    <property type="component" value="Unassembled WGS sequence"/>
</dbReference>
<dbReference type="EMBL" id="KE356561">
    <property type="protein sequence ID" value="ERG97200.1"/>
    <property type="molecule type" value="Genomic_DNA"/>
</dbReference>
<sequence>MLRFRLFYLFLDVGFIWSDRLHSNLSEAVLRVVPDPGEPGHRSLHRPVAVVADDHAVIDRLQLVHVAALNDLLQAVAQLRFGIYAPPPGHVHVVRLRVLRPEDERRHEFEDERLAVFETRVVQRLQVHYLLVFQRGRPVAVVPFAAELEAVKHVLAEG</sequence>
<organism evidence="1 2">
    <name type="scientific">Haloquadratum walsbyi J07HQW2</name>
    <dbReference type="NCBI Taxonomy" id="1238425"/>
    <lineage>
        <taxon>Archaea</taxon>
        <taxon>Methanobacteriati</taxon>
        <taxon>Methanobacteriota</taxon>
        <taxon>Stenosarchaea group</taxon>
        <taxon>Halobacteria</taxon>
        <taxon>Halobacteriales</taxon>
        <taxon>Haloferacaceae</taxon>
        <taxon>Haloquadratum</taxon>
    </lineage>
</organism>
<protein>
    <submittedName>
        <fullName evidence="1">Uncharacterized protein</fullName>
    </submittedName>
</protein>
<evidence type="ECO:0000313" key="2">
    <source>
        <dbReference type="Proteomes" id="UP000030710"/>
    </source>
</evidence>